<comment type="similarity">
    <text evidence="5">Belongs to the sirtuin family. Class II subfamily.</text>
</comment>
<proteinExistence type="inferred from homology"/>
<dbReference type="CDD" id="cd01409">
    <property type="entry name" value="SIRT4"/>
    <property type="match status" value="1"/>
</dbReference>
<dbReference type="Pfam" id="PF02146">
    <property type="entry name" value="SIR2"/>
    <property type="match status" value="1"/>
</dbReference>
<dbReference type="PROSITE" id="PS50305">
    <property type="entry name" value="SIRTUIN"/>
    <property type="match status" value="1"/>
</dbReference>
<evidence type="ECO:0000313" key="6">
    <source>
        <dbReference type="EMBL" id="CAB4008528.1"/>
    </source>
</evidence>
<dbReference type="GO" id="GO:0008270">
    <property type="term" value="F:zinc ion binding"/>
    <property type="evidence" value="ECO:0007669"/>
    <property type="project" value="UniProtKB-UniRule"/>
</dbReference>
<dbReference type="PANTHER" id="PTHR11085:SF10">
    <property type="entry name" value="NAD-DEPENDENT PROTEIN DEACYLASE SIRTUIN-5, MITOCHONDRIAL-RELATED"/>
    <property type="match status" value="1"/>
</dbReference>
<comment type="catalytic activity">
    <reaction evidence="5">
        <text>N(6)-acetyl-L-lysyl-[protein] + NAD(+) + H2O = 2''-O-acetyl-ADP-D-ribose + nicotinamide + L-lysyl-[protein]</text>
        <dbReference type="Rhea" id="RHEA:43636"/>
        <dbReference type="Rhea" id="RHEA-COMP:9752"/>
        <dbReference type="Rhea" id="RHEA-COMP:10731"/>
        <dbReference type="ChEBI" id="CHEBI:15377"/>
        <dbReference type="ChEBI" id="CHEBI:17154"/>
        <dbReference type="ChEBI" id="CHEBI:29969"/>
        <dbReference type="ChEBI" id="CHEBI:57540"/>
        <dbReference type="ChEBI" id="CHEBI:61930"/>
        <dbReference type="ChEBI" id="CHEBI:83767"/>
        <dbReference type="EC" id="2.3.1.286"/>
    </reaction>
</comment>
<feature type="binding site" evidence="5">
    <location>
        <position position="224"/>
    </location>
    <ligand>
        <name>Zn(2+)</name>
        <dbReference type="ChEBI" id="CHEBI:29105"/>
    </ligand>
</feature>
<keyword evidence="2 5" id="KW-0479">Metal-binding</keyword>
<dbReference type="InterPro" id="IPR003000">
    <property type="entry name" value="Sirtuin"/>
</dbReference>
<feature type="active site" description="Proton acceptor" evidence="5">
    <location>
        <position position="162"/>
    </location>
</feature>
<evidence type="ECO:0000313" key="7">
    <source>
        <dbReference type="Proteomes" id="UP001152795"/>
    </source>
</evidence>
<dbReference type="Proteomes" id="UP001152795">
    <property type="component" value="Unassembled WGS sequence"/>
</dbReference>
<keyword evidence="3 5" id="KW-0862">Zinc</keyword>
<keyword evidence="7" id="KW-1185">Reference proteome</keyword>
<keyword evidence="4 5" id="KW-0520">NAD</keyword>
<dbReference type="GO" id="GO:0017136">
    <property type="term" value="F:histone deacetylase activity, NAD-dependent"/>
    <property type="evidence" value="ECO:0007669"/>
    <property type="project" value="TreeGrafter"/>
</dbReference>
<keyword evidence="1 5" id="KW-0808">Transferase</keyword>
<dbReference type="SUPFAM" id="SSF52467">
    <property type="entry name" value="DHS-like NAD/FAD-binding domain"/>
    <property type="match status" value="1"/>
</dbReference>
<protein>
    <recommendedName>
        <fullName evidence="5">NAD-dependent protein deacylase</fullName>
        <ecNumber evidence="5">2.3.1.-</ecNumber>
    </recommendedName>
    <alternativeName>
        <fullName evidence="5">Regulatory protein SIR2 homolog</fullName>
    </alternativeName>
</protein>
<dbReference type="Gene3D" id="3.30.1600.10">
    <property type="entry name" value="SIR2/SIRT2 'Small Domain"/>
    <property type="match status" value="1"/>
</dbReference>
<gene>
    <name evidence="6" type="ORF">PACLA_8A015807</name>
</gene>
<dbReference type="NCBIfam" id="NF003738">
    <property type="entry name" value="PRK05333.1"/>
    <property type="match status" value="1"/>
</dbReference>
<dbReference type="GO" id="GO:0005759">
    <property type="term" value="C:mitochondrial matrix"/>
    <property type="evidence" value="ECO:0007669"/>
    <property type="project" value="UniProtKB-SubCell"/>
</dbReference>
<organism evidence="6 7">
    <name type="scientific">Paramuricea clavata</name>
    <name type="common">Red gorgonian</name>
    <name type="synonym">Violescent sea-whip</name>
    <dbReference type="NCBI Taxonomy" id="317549"/>
    <lineage>
        <taxon>Eukaryota</taxon>
        <taxon>Metazoa</taxon>
        <taxon>Cnidaria</taxon>
        <taxon>Anthozoa</taxon>
        <taxon>Octocorallia</taxon>
        <taxon>Malacalcyonacea</taxon>
        <taxon>Plexauridae</taxon>
        <taxon>Paramuricea</taxon>
    </lineage>
</organism>
<dbReference type="AlphaFoldDB" id="A0A7D9EEH0"/>
<dbReference type="InterPro" id="IPR026591">
    <property type="entry name" value="Sirtuin_cat_small_dom_sf"/>
</dbReference>
<evidence type="ECO:0000256" key="5">
    <source>
        <dbReference type="HAMAP-Rule" id="MF_03161"/>
    </source>
</evidence>
<evidence type="ECO:0000256" key="4">
    <source>
        <dbReference type="ARBA" id="ARBA00023027"/>
    </source>
</evidence>
<feature type="binding site" evidence="5">
    <location>
        <position position="170"/>
    </location>
    <ligand>
        <name>Zn(2+)</name>
        <dbReference type="ChEBI" id="CHEBI:29105"/>
    </ligand>
</feature>
<dbReference type="EMBL" id="CACRXK020006150">
    <property type="protein sequence ID" value="CAB4008528.1"/>
    <property type="molecule type" value="Genomic_DNA"/>
</dbReference>
<comment type="caution">
    <text evidence="5">Lacks conserved residue(s) required for the propagation of feature annotation.</text>
</comment>
<evidence type="ECO:0000256" key="2">
    <source>
        <dbReference type="ARBA" id="ARBA00022723"/>
    </source>
</evidence>
<dbReference type="PANTHER" id="PTHR11085">
    <property type="entry name" value="NAD-DEPENDENT PROTEIN DEACYLASE SIRTUIN-5, MITOCHONDRIAL-RELATED"/>
    <property type="match status" value="1"/>
</dbReference>
<sequence length="322" mass="36112">MTVLKNPSIYSISRSFNVFYKLRSCDTVSEQFVPTNNTQADNNILLQLRDFVDRSRRLFVLTGAGISTESGIRDYRSDGVGLYAVSNDRPVQHQDFVRSALRRQRYWARNYAGWPIFSSHEPNQGHRVLADLERAGKLHWLVTQNVDLLHSKAGSTRLTELHGATSRVICLMCGDKSNRHDLQEAIRQQNPHFHASADIAAPDGDVLLSDDLVRDFQVPDCRNCGGVLKPDVVFFGDNVPRDRVNFVHERLSESDAVLALGSSLQVYSAYRFIVAANERKLPLAIVNIGETRADGLATLRVHSKIGEIVNILNQFVVQGNID</sequence>
<dbReference type="InterPro" id="IPR026590">
    <property type="entry name" value="Ssirtuin_cat_dom"/>
</dbReference>
<comment type="cofactor">
    <cofactor evidence="5">
        <name>Zn(2+)</name>
        <dbReference type="ChEBI" id="CHEBI:29105"/>
    </cofactor>
    <text evidence="5">Binds 1 zinc ion per subunit.</text>
</comment>
<dbReference type="GO" id="GO:0070403">
    <property type="term" value="F:NAD+ binding"/>
    <property type="evidence" value="ECO:0007669"/>
    <property type="project" value="UniProtKB-UniRule"/>
</dbReference>
<comment type="subcellular location">
    <subcellularLocation>
        <location evidence="5">Mitochondrion matrix</location>
    </subcellularLocation>
</comment>
<accession>A0A7D9EEH0</accession>
<name>A0A7D9EEH0_PARCT</name>
<dbReference type="Gene3D" id="3.40.50.1220">
    <property type="entry name" value="TPP-binding domain"/>
    <property type="match status" value="1"/>
</dbReference>
<feature type="binding site" evidence="5">
    <location>
        <position position="305"/>
    </location>
    <ligand>
        <name>NAD(+)</name>
        <dbReference type="ChEBI" id="CHEBI:57540"/>
    </ligand>
</feature>
<dbReference type="EC" id="2.3.1.-" evidence="5"/>
<feature type="binding site" evidence="5">
    <location>
        <begin position="144"/>
        <end position="147"/>
    </location>
    <ligand>
        <name>NAD(+)</name>
        <dbReference type="ChEBI" id="CHEBI:57540"/>
    </ligand>
</feature>
<keyword evidence="5" id="KW-0496">Mitochondrion</keyword>
<feature type="binding site" evidence="5">
    <location>
        <begin position="261"/>
        <end position="263"/>
    </location>
    <ligand>
        <name>NAD(+)</name>
        <dbReference type="ChEBI" id="CHEBI:57540"/>
    </ligand>
</feature>
<feature type="binding site" evidence="5">
    <location>
        <position position="173"/>
    </location>
    <ligand>
        <name>Zn(2+)</name>
        <dbReference type="ChEBI" id="CHEBI:29105"/>
    </ligand>
</feature>
<dbReference type="InterPro" id="IPR050134">
    <property type="entry name" value="NAD-dep_sirtuin_deacylases"/>
</dbReference>
<dbReference type="OrthoDB" id="424302at2759"/>
<dbReference type="HAMAP" id="MF_01967">
    <property type="entry name" value="Sirtuin_ClassII"/>
    <property type="match status" value="1"/>
</dbReference>
<evidence type="ECO:0000256" key="3">
    <source>
        <dbReference type="ARBA" id="ARBA00022833"/>
    </source>
</evidence>
<feature type="binding site" evidence="5">
    <location>
        <begin position="287"/>
        <end position="289"/>
    </location>
    <ligand>
        <name>NAD(+)</name>
        <dbReference type="ChEBI" id="CHEBI:57540"/>
    </ligand>
</feature>
<comment type="function">
    <text evidence="5">NAD-dependent protein deacylase. Catalyzes the NAD-dependent hydrolysis of acyl groups from lysine residues.</text>
</comment>
<reference evidence="6" key="1">
    <citation type="submission" date="2020-04" db="EMBL/GenBank/DDBJ databases">
        <authorList>
            <person name="Alioto T."/>
            <person name="Alioto T."/>
            <person name="Gomez Garrido J."/>
        </authorList>
    </citation>
    <scope>NUCLEOTIDE SEQUENCE</scope>
    <source>
        <strain evidence="6">A484AB</strain>
    </source>
</reference>
<feature type="binding site" evidence="5">
    <location>
        <position position="221"/>
    </location>
    <ligand>
        <name>Zn(2+)</name>
        <dbReference type="ChEBI" id="CHEBI:29105"/>
    </ligand>
</feature>
<dbReference type="InterPro" id="IPR029035">
    <property type="entry name" value="DHS-like_NAD/FAD-binding_dom"/>
</dbReference>
<comment type="caution">
    <text evidence="6">The sequence shown here is derived from an EMBL/GenBank/DDBJ whole genome shotgun (WGS) entry which is preliminary data.</text>
</comment>
<evidence type="ECO:0000256" key="1">
    <source>
        <dbReference type="ARBA" id="ARBA00022679"/>
    </source>
</evidence>
<dbReference type="InterPro" id="IPR026587">
    <property type="entry name" value="Sirtuin_class_II"/>
</dbReference>